<feature type="non-terminal residue" evidence="3">
    <location>
        <position position="1"/>
    </location>
</feature>
<feature type="signal peptide" evidence="2">
    <location>
        <begin position="1"/>
        <end position="20"/>
    </location>
</feature>
<comment type="caution">
    <text evidence="3">The sequence shown here is derived from an EMBL/GenBank/DDBJ whole genome shotgun (WGS) entry which is preliminary data.</text>
</comment>
<feature type="compositionally biased region" description="Polar residues" evidence="1">
    <location>
        <begin position="74"/>
        <end position="90"/>
    </location>
</feature>
<evidence type="ECO:0000256" key="2">
    <source>
        <dbReference type="SAM" id="SignalP"/>
    </source>
</evidence>
<organism evidence="3 4">
    <name type="scientific">Colletotrichum asianum</name>
    <dbReference type="NCBI Taxonomy" id="702518"/>
    <lineage>
        <taxon>Eukaryota</taxon>
        <taxon>Fungi</taxon>
        <taxon>Dikarya</taxon>
        <taxon>Ascomycota</taxon>
        <taxon>Pezizomycotina</taxon>
        <taxon>Sordariomycetes</taxon>
        <taxon>Hypocreomycetidae</taxon>
        <taxon>Glomerellales</taxon>
        <taxon>Glomerellaceae</taxon>
        <taxon>Colletotrichum</taxon>
        <taxon>Colletotrichum gloeosporioides species complex</taxon>
    </lineage>
</organism>
<proteinExistence type="predicted"/>
<sequence length="160" mass="18052">YKWIPRRAPRLLLHLLPNFASITLFIRVQKTNRDLIKPVRLFSHGPSRLPMAPRWPYYPWQTQLQPSSAQLFVNKSSNASNGTPADQTTVHSRRSGLREACLMRNTLAPIIPQDIPDREDSNNISHYRARGPDIVSSLPCVGTLTILGSRLHTARSLPAP</sequence>
<reference evidence="3 4" key="1">
    <citation type="submission" date="2019-12" db="EMBL/GenBank/DDBJ databases">
        <title>A genome sequence resource for the geographically widespread anthracnose pathogen Colletotrichum asianum.</title>
        <authorList>
            <person name="Meng Y."/>
        </authorList>
    </citation>
    <scope>NUCLEOTIDE SEQUENCE [LARGE SCALE GENOMIC DNA]</scope>
    <source>
        <strain evidence="3 4">ICMP 18580</strain>
    </source>
</reference>
<evidence type="ECO:0000313" key="4">
    <source>
        <dbReference type="Proteomes" id="UP000434172"/>
    </source>
</evidence>
<keyword evidence="4" id="KW-1185">Reference proteome</keyword>
<protein>
    <submittedName>
        <fullName evidence="3">Uncharacterized protein</fullName>
    </submittedName>
</protein>
<dbReference type="AlphaFoldDB" id="A0A8H3WF44"/>
<evidence type="ECO:0000313" key="3">
    <source>
        <dbReference type="EMBL" id="KAF0325859.1"/>
    </source>
</evidence>
<evidence type="ECO:0000256" key="1">
    <source>
        <dbReference type="SAM" id="MobiDB-lite"/>
    </source>
</evidence>
<gene>
    <name evidence="3" type="ORF">GQ607_006991</name>
</gene>
<accession>A0A8H3WF44</accession>
<name>A0A8H3WF44_9PEZI</name>
<dbReference type="Proteomes" id="UP000434172">
    <property type="component" value="Unassembled WGS sequence"/>
</dbReference>
<feature type="chain" id="PRO_5034533516" evidence="2">
    <location>
        <begin position="21"/>
        <end position="160"/>
    </location>
</feature>
<feature type="region of interest" description="Disordered" evidence="1">
    <location>
        <begin position="74"/>
        <end position="94"/>
    </location>
</feature>
<keyword evidence="2" id="KW-0732">Signal</keyword>
<dbReference type="EMBL" id="WOWK01000034">
    <property type="protein sequence ID" value="KAF0325859.1"/>
    <property type="molecule type" value="Genomic_DNA"/>
</dbReference>